<name>A0ABU5XNL1_9MYCO</name>
<accession>A0ABU5XNL1</accession>
<evidence type="ECO:0000256" key="1">
    <source>
        <dbReference type="SAM" id="MobiDB-lite"/>
    </source>
</evidence>
<feature type="region of interest" description="Disordered" evidence="1">
    <location>
        <begin position="1"/>
        <end position="25"/>
    </location>
</feature>
<reference evidence="2 3" key="1">
    <citation type="submission" date="2023-12" db="EMBL/GenBank/DDBJ databases">
        <title>Description of new species of Mycobacterium terrae complex isolated from sewage at the Sao Paulo Zoological Park Foundation in Brazil.</title>
        <authorList>
            <person name="Romagnoli C.L."/>
            <person name="Conceicao E.C."/>
            <person name="Machado E."/>
            <person name="Barreto L.B.P.F."/>
            <person name="Sharma A."/>
            <person name="Silva N.M."/>
            <person name="Marques L.E."/>
            <person name="Juliana M.A."/>
            <person name="Lourenco M.C.S."/>
            <person name="Digiampietri L.A."/>
            <person name="Suffys P.N."/>
            <person name="Viana-Niero C."/>
        </authorList>
    </citation>
    <scope>NUCLEOTIDE SEQUENCE [LARGE SCALE GENOMIC DNA]</scope>
    <source>
        <strain evidence="2 3">MYC098</strain>
    </source>
</reference>
<dbReference type="Proteomes" id="UP001299596">
    <property type="component" value="Unassembled WGS sequence"/>
</dbReference>
<sequence length="163" mass="18249">MTDFNAPVSDYAGNTLDPDVGPDGDSRFRFEVGEEGTVDIIFCEPLRFHQELADTDHRNIGGAQYRPWSDFVNANGYLTDANSEKLVAELRKMTGVSDIEHEPSAEFEDEPSWAVSIRTDYRQGETIASWHSRIGWPVVAAIVNTTDPGTFNCPYLFSAILYH</sequence>
<proteinExistence type="predicted"/>
<comment type="caution">
    <text evidence="2">The sequence shown here is derived from an EMBL/GenBank/DDBJ whole genome shotgun (WGS) entry which is preliminary data.</text>
</comment>
<dbReference type="RefSeq" id="WP_329780353.1">
    <property type="nucleotide sequence ID" value="NZ_JAYJJR010000016.1"/>
</dbReference>
<protein>
    <submittedName>
        <fullName evidence="2">Uncharacterized protein</fullName>
    </submittedName>
</protein>
<evidence type="ECO:0000313" key="2">
    <source>
        <dbReference type="EMBL" id="MEB3023352.1"/>
    </source>
</evidence>
<organism evidence="2 3">
    <name type="scientific">[Mycobacterium] crassicus</name>
    <dbReference type="NCBI Taxonomy" id="2872309"/>
    <lineage>
        <taxon>Bacteria</taxon>
        <taxon>Bacillati</taxon>
        <taxon>Actinomycetota</taxon>
        <taxon>Actinomycetes</taxon>
        <taxon>Mycobacteriales</taxon>
        <taxon>Mycobacteriaceae</taxon>
        <taxon>Mycolicibacter</taxon>
    </lineage>
</organism>
<keyword evidence="3" id="KW-1185">Reference proteome</keyword>
<gene>
    <name evidence="2" type="ORF">K6T79_20110</name>
</gene>
<dbReference type="EMBL" id="JAYJJR010000016">
    <property type="protein sequence ID" value="MEB3023352.1"/>
    <property type="molecule type" value="Genomic_DNA"/>
</dbReference>
<evidence type="ECO:0000313" key="3">
    <source>
        <dbReference type="Proteomes" id="UP001299596"/>
    </source>
</evidence>